<sequence>MVQSRLPSAGQNSIHLILHSRYLTHFHIYTDGSCLTTSPSVGTSIYIPSRSLATAWRLLATASITTAELFTIKEGLQFATTLAAPCSIALFSDSLSALQIVQSHRPHSHHLFLLGLTLRLSLLVQLHCLPHVLIRLLRLLPLLVRLLSA</sequence>
<dbReference type="Proteomes" id="UP000324222">
    <property type="component" value="Unassembled WGS sequence"/>
</dbReference>
<comment type="caution">
    <text evidence="2">The sequence shown here is derived from an EMBL/GenBank/DDBJ whole genome shotgun (WGS) entry which is preliminary data.</text>
</comment>
<dbReference type="AlphaFoldDB" id="A0A5B7JJP8"/>
<organism evidence="2 3">
    <name type="scientific">Portunus trituberculatus</name>
    <name type="common">Swimming crab</name>
    <name type="synonym">Neptunus trituberculatus</name>
    <dbReference type="NCBI Taxonomy" id="210409"/>
    <lineage>
        <taxon>Eukaryota</taxon>
        <taxon>Metazoa</taxon>
        <taxon>Ecdysozoa</taxon>
        <taxon>Arthropoda</taxon>
        <taxon>Crustacea</taxon>
        <taxon>Multicrustacea</taxon>
        <taxon>Malacostraca</taxon>
        <taxon>Eumalacostraca</taxon>
        <taxon>Eucarida</taxon>
        <taxon>Decapoda</taxon>
        <taxon>Pleocyemata</taxon>
        <taxon>Brachyura</taxon>
        <taxon>Eubrachyura</taxon>
        <taxon>Portunoidea</taxon>
        <taxon>Portunidae</taxon>
        <taxon>Portuninae</taxon>
        <taxon>Portunus</taxon>
    </lineage>
</organism>
<gene>
    <name evidence="2" type="ORF">E2C01_092287</name>
</gene>
<dbReference type="InterPro" id="IPR012337">
    <property type="entry name" value="RNaseH-like_sf"/>
</dbReference>
<name>A0A5B7JJP8_PORTR</name>
<dbReference type="GO" id="GO:0004523">
    <property type="term" value="F:RNA-DNA hybrid ribonuclease activity"/>
    <property type="evidence" value="ECO:0007669"/>
    <property type="project" value="InterPro"/>
</dbReference>
<dbReference type="OrthoDB" id="6371827at2759"/>
<evidence type="ECO:0000313" key="2">
    <source>
        <dbReference type="EMBL" id="MPC97000.1"/>
    </source>
</evidence>
<dbReference type="EMBL" id="VSRR010108204">
    <property type="protein sequence ID" value="MPC97000.1"/>
    <property type="molecule type" value="Genomic_DNA"/>
</dbReference>
<dbReference type="InterPro" id="IPR002156">
    <property type="entry name" value="RNaseH_domain"/>
</dbReference>
<dbReference type="GO" id="GO:0003676">
    <property type="term" value="F:nucleic acid binding"/>
    <property type="evidence" value="ECO:0007669"/>
    <property type="project" value="InterPro"/>
</dbReference>
<evidence type="ECO:0000259" key="1">
    <source>
        <dbReference type="Pfam" id="PF00075"/>
    </source>
</evidence>
<dbReference type="Gene3D" id="3.30.420.10">
    <property type="entry name" value="Ribonuclease H-like superfamily/Ribonuclease H"/>
    <property type="match status" value="1"/>
</dbReference>
<accession>A0A5B7JJP8</accession>
<dbReference type="SUPFAM" id="SSF53098">
    <property type="entry name" value="Ribonuclease H-like"/>
    <property type="match status" value="1"/>
</dbReference>
<evidence type="ECO:0000313" key="3">
    <source>
        <dbReference type="Proteomes" id="UP000324222"/>
    </source>
</evidence>
<feature type="domain" description="RNase H type-1" evidence="1">
    <location>
        <begin position="26"/>
        <end position="102"/>
    </location>
</feature>
<dbReference type="Pfam" id="PF00075">
    <property type="entry name" value="RNase_H"/>
    <property type="match status" value="1"/>
</dbReference>
<protein>
    <recommendedName>
        <fullName evidence="1">RNase H type-1 domain-containing protein</fullName>
    </recommendedName>
</protein>
<proteinExistence type="predicted"/>
<keyword evidence="3" id="KW-1185">Reference proteome</keyword>
<reference evidence="2 3" key="1">
    <citation type="submission" date="2019-05" db="EMBL/GenBank/DDBJ databases">
        <title>Another draft genome of Portunus trituberculatus and its Hox gene families provides insights of decapod evolution.</title>
        <authorList>
            <person name="Jeong J.-H."/>
            <person name="Song I."/>
            <person name="Kim S."/>
            <person name="Choi T."/>
            <person name="Kim D."/>
            <person name="Ryu S."/>
            <person name="Kim W."/>
        </authorList>
    </citation>
    <scope>NUCLEOTIDE SEQUENCE [LARGE SCALE GENOMIC DNA]</scope>
    <source>
        <tissue evidence="2">Muscle</tissue>
    </source>
</reference>
<dbReference type="InterPro" id="IPR036397">
    <property type="entry name" value="RNaseH_sf"/>
</dbReference>